<feature type="chain" id="PRO_5044955625" evidence="2">
    <location>
        <begin position="18"/>
        <end position="446"/>
    </location>
</feature>
<organism evidence="3 4">
    <name type="scientific">Rhizomicrobium electricum</name>
    <dbReference type="NCBI Taxonomy" id="480070"/>
    <lineage>
        <taxon>Bacteria</taxon>
        <taxon>Pseudomonadati</taxon>
        <taxon>Pseudomonadota</taxon>
        <taxon>Alphaproteobacteria</taxon>
        <taxon>Micropepsales</taxon>
        <taxon>Micropepsaceae</taxon>
        <taxon>Rhizomicrobium</taxon>
    </lineage>
</organism>
<protein>
    <submittedName>
        <fullName evidence="3">Carbohydrate porin</fullName>
    </submittedName>
</protein>
<dbReference type="InterPro" id="IPR052932">
    <property type="entry name" value="OprB_Porin"/>
</dbReference>
<comment type="caution">
    <text evidence="3">The sequence shown here is derived from an EMBL/GenBank/DDBJ whole genome shotgun (WGS) entry which is preliminary data.</text>
</comment>
<sequence>MLAAAAIAAAIPGFAQNAATGTPDSIWTQDTLTGTWAGLRTDLQDRGVTLSASEVAETFSNTSGGRKTGTVFTGRAEFDLDLDLERLAGWRGATIHVNALQIHGRGLTADTLGGNLLDPSSIEANRATRLFDAYLEQKLFDDTLSIRIGQIAADDEFLLSDYAAALVNGTFGWAAIMAADLPNGGPGYPLSTPGVRVKWTPDMSFSWQTAVFNGDPAGDCSGNGQVCNDNGLTFSTDKDVFVISEIGYVVPGDLPASFKLGGWYHSGHFTDLRYDEDKDLAAVTGAEPYTRRGDYGFYAVIDKRLWREGESENQGLGGFFRVGAAPGDRNMVSFYADAGLSYIGLIEGHDNDVLALGFAYAKISDRVRDFDRDYNLANPSAQRPLRDYEAVVELSYSYVVAPWWTIQPDIQYIIHPAGHSADPEAPLPSPAMKNAFVIGLRTAIQI</sequence>
<dbReference type="Pfam" id="PF04966">
    <property type="entry name" value="OprB"/>
    <property type="match status" value="1"/>
</dbReference>
<evidence type="ECO:0000313" key="4">
    <source>
        <dbReference type="Proteomes" id="UP001499951"/>
    </source>
</evidence>
<dbReference type="PANTHER" id="PTHR37944:SF1">
    <property type="entry name" value="PORIN B"/>
    <property type="match status" value="1"/>
</dbReference>
<keyword evidence="2" id="KW-0732">Signal</keyword>
<gene>
    <name evidence="3" type="ORF">GCM10008942_31520</name>
</gene>
<comment type="similarity">
    <text evidence="1 2">Belongs to the OprB family.</text>
</comment>
<dbReference type="InterPro" id="IPR007049">
    <property type="entry name" value="Carb-sel_porin_OprB"/>
</dbReference>
<evidence type="ECO:0000313" key="3">
    <source>
        <dbReference type="EMBL" id="GAA0580317.1"/>
    </source>
</evidence>
<reference evidence="4" key="1">
    <citation type="journal article" date="2019" name="Int. J. Syst. Evol. Microbiol.">
        <title>The Global Catalogue of Microorganisms (GCM) 10K type strain sequencing project: providing services to taxonomists for standard genome sequencing and annotation.</title>
        <authorList>
            <consortium name="The Broad Institute Genomics Platform"/>
            <consortium name="The Broad Institute Genome Sequencing Center for Infectious Disease"/>
            <person name="Wu L."/>
            <person name="Ma J."/>
        </authorList>
    </citation>
    <scope>NUCLEOTIDE SEQUENCE [LARGE SCALE GENOMIC DNA]</scope>
    <source>
        <strain evidence="4">JCM 15089</strain>
    </source>
</reference>
<name>A0ABP3Q0J6_9PROT</name>
<dbReference type="Proteomes" id="UP001499951">
    <property type="component" value="Unassembled WGS sequence"/>
</dbReference>
<accession>A0ABP3Q0J6</accession>
<dbReference type="PANTHER" id="PTHR37944">
    <property type="entry name" value="PORIN B"/>
    <property type="match status" value="1"/>
</dbReference>
<evidence type="ECO:0000256" key="2">
    <source>
        <dbReference type="RuleBase" id="RU363072"/>
    </source>
</evidence>
<evidence type="ECO:0000256" key="1">
    <source>
        <dbReference type="ARBA" id="ARBA00008769"/>
    </source>
</evidence>
<dbReference type="EMBL" id="BAAADD010000008">
    <property type="protein sequence ID" value="GAA0580317.1"/>
    <property type="molecule type" value="Genomic_DNA"/>
</dbReference>
<feature type="signal peptide" evidence="2">
    <location>
        <begin position="1"/>
        <end position="17"/>
    </location>
</feature>
<proteinExistence type="inferred from homology"/>
<dbReference type="Gene3D" id="2.40.160.180">
    <property type="entry name" value="Carbohydrate-selective porin OprB"/>
    <property type="match status" value="1"/>
</dbReference>
<dbReference type="InterPro" id="IPR038673">
    <property type="entry name" value="OprB_sf"/>
</dbReference>
<keyword evidence="4" id="KW-1185">Reference proteome</keyword>